<feature type="compositionally biased region" description="Basic and acidic residues" evidence="1">
    <location>
        <begin position="1"/>
        <end position="10"/>
    </location>
</feature>
<evidence type="ECO:0000256" key="1">
    <source>
        <dbReference type="SAM" id="MobiDB-lite"/>
    </source>
</evidence>
<dbReference type="Proteomes" id="UP000617340">
    <property type="component" value="Unassembled WGS sequence"/>
</dbReference>
<reference evidence="2" key="1">
    <citation type="journal article" date="2020" name="G3 (Bethesda)">
        <title>High-Quality Assemblies for Three Invasive Social Wasps from the &lt;i&gt;Vespula&lt;/i&gt; Genus.</title>
        <authorList>
            <person name="Harrop T.W.R."/>
            <person name="Guhlin J."/>
            <person name="McLaughlin G.M."/>
            <person name="Permina E."/>
            <person name="Stockwell P."/>
            <person name="Gilligan J."/>
            <person name="Le Lec M.F."/>
            <person name="Gruber M.A.M."/>
            <person name="Quinn O."/>
            <person name="Lovegrove M."/>
            <person name="Duncan E.J."/>
            <person name="Remnant E.J."/>
            <person name="Van Eeckhoven J."/>
            <person name="Graham B."/>
            <person name="Knapp R.A."/>
            <person name="Langford K.W."/>
            <person name="Kronenberg Z."/>
            <person name="Press M.O."/>
            <person name="Eacker S.M."/>
            <person name="Wilson-Rankin E.E."/>
            <person name="Purcell J."/>
            <person name="Lester P.J."/>
            <person name="Dearden P.K."/>
        </authorList>
    </citation>
    <scope>NUCLEOTIDE SEQUENCE</scope>
    <source>
        <strain evidence="2">Linc-1</strain>
    </source>
</reference>
<proteinExistence type="predicted"/>
<protein>
    <submittedName>
        <fullName evidence="2">Uncharacterized protein</fullName>
    </submittedName>
</protein>
<feature type="region of interest" description="Disordered" evidence="1">
    <location>
        <begin position="88"/>
        <end position="112"/>
    </location>
</feature>
<feature type="region of interest" description="Disordered" evidence="1">
    <location>
        <begin position="1"/>
        <end position="68"/>
    </location>
</feature>
<name>A0A834J5H6_VESGE</name>
<feature type="compositionally biased region" description="Polar residues" evidence="1">
    <location>
        <begin position="88"/>
        <end position="98"/>
    </location>
</feature>
<feature type="compositionally biased region" description="Low complexity" evidence="1">
    <location>
        <begin position="19"/>
        <end position="46"/>
    </location>
</feature>
<dbReference type="AlphaFoldDB" id="A0A834J5H6"/>
<accession>A0A834J5H6</accession>
<organism evidence="2 3">
    <name type="scientific">Vespula germanica</name>
    <name type="common">German yellow jacket</name>
    <name type="synonym">Paravespula germanica</name>
    <dbReference type="NCBI Taxonomy" id="30212"/>
    <lineage>
        <taxon>Eukaryota</taxon>
        <taxon>Metazoa</taxon>
        <taxon>Ecdysozoa</taxon>
        <taxon>Arthropoda</taxon>
        <taxon>Hexapoda</taxon>
        <taxon>Insecta</taxon>
        <taxon>Pterygota</taxon>
        <taxon>Neoptera</taxon>
        <taxon>Endopterygota</taxon>
        <taxon>Hymenoptera</taxon>
        <taxon>Apocrita</taxon>
        <taxon>Aculeata</taxon>
        <taxon>Vespoidea</taxon>
        <taxon>Vespidae</taxon>
        <taxon>Vespinae</taxon>
        <taxon>Vespula</taxon>
    </lineage>
</organism>
<sequence length="139" mass="14599">MLLEFRESPRRWMLPNGLSTGSRTTSSSSSSNSSSSSSSSSSSVDGGVDGGGGGCSNSVSSGSCMPFKISTQRRPSFDALSNSKSAFTFNSRASGNTTSDRRRTMRHPGRATGKSDIITLQAKTVLEDFSTPMKTVTAH</sequence>
<keyword evidence="3" id="KW-1185">Reference proteome</keyword>
<comment type="caution">
    <text evidence="2">The sequence shown here is derived from an EMBL/GenBank/DDBJ whole genome shotgun (WGS) entry which is preliminary data.</text>
</comment>
<evidence type="ECO:0000313" key="3">
    <source>
        <dbReference type="Proteomes" id="UP000617340"/>
    </source>
</evidence>
<dbReference type="EMBL" id="JACSDZ010000021">
    <property type="protein sequence ID" value="KAF7381847.1"/>
    <property type="molecule type" value="Genomic_DNA"/>
</dbReference>
<gene>
    <name evidence="2" type="ORF">HZH68_015720</name>
</gene>
<evidence type="ECO:0000313" key="2">
    <source>
        <dbReference type="EMBL" id="KAF7381847.1"/>
    </source>
</evidence>